<evidence type="ECO:0008006" key="4">
    <source>
        <dbReference type="Google" id="ProtNLM"/>
    </source>
</evidence>
<organism evidence="2 3">
    <name type="scientific">Pristionchus fissidentatus</name>
    <dbReference type="NCBI Taxonomy" id="1538716"/>
    <lineage>
        <taxon>Eukaryota</taxon>
        <taxon>Metazoa</taxon>
        <taxon>Ecdysozoa</taxon>
        <taxon>Nematoda</taxon>
        <taxon>Chromadorea</taxon>
        <taxon>Rhabditida</taxon>
        <taxon>Rhabditina</taxon>
        <taxon>Diplogasteromorpha</taxon>
        <taxon>Diplogasteroidea</taxon>
        <taxon>Neodiplogasteridae</taxon>
        <taxon>Pristionchus</taxon>
    </lineage>
</organism>
<keyword evidence="3" id="KW-1185">Reference proteome</keyword>
<sequence>MSPTHEWILRLAAYVDIVTTRTAYVRVAIRCDNCLSFPAPVLIPASLHQAPRALLRLQGEQGVALPALSFLLRSLLWRYRGWRGRSRRDSCGVMGILRRLQCIRQFDEGDARTIRLCRWCSSLLSGHSIWNGSNQVSSGETGKSRPLQHTQHLSQLRRVDERSG</sequence>
<dbReference type="EMBL" id="BTSY01000005">
    <property type="protein sequence ID" value="GMT30464.1"/>
    <property type="molecule type" value="Genomic_DNA"/>
</dbReference>
<feature type="region of interest" description="Disordered" evidence="1">
    <location>
        <begin position="135"/>
        <end position="164"/>
    </location>
</feature>
<comment type="caution">
    <text evidence="2">The sequence shown here is derived from an EMBL/GenBank/DDBJ whole genome shotgun (WGS) entry which is preliminary data.</text>
</comment>
<gene>
    <name evidence="2" type="ORF">PFISCL1PPCAC_21761</name>
</gene>
<feature type="compositionally biased region" description="Polar residues" evidence="1">
    <location>
        <begin position="135"/>
        <end position="154"/>
    </location>
</feature>
<evidence type="ECO:0000313" key="3">
    <source>
        <dbReference type="Proteomes" id="UP001432322"/>
    </source>
</evidence>
<protein>
    <recommendedName>
        <fullName evidence="4">Ribosomal protein</fullName>
    </recommendedName>
</protein>
<reference evidence="2" key="1">
    <citation type="submission" date="2023-10" db="EMBL/GenBank/DDBJ databases">
        <title>Genome assembly of Pristionchus species.</title>
        <authorList>
            <person name="Yoshida K."/>
            <person name="Sommer R.J."/>
        </authorList>
    </citation>
    <scope>NUCLEOTIDE SEQUENCE</scope>
    <source>
        <strain evidence="2">RS5133</strain>
    </source>
</reference>
<evidence type="ECO:0000313" key="2">
    <source>
        <dbReference type="EMBL" id="GMT30464.1"/>
    </source>
</evidence>
<accession>A0AAV5WIB4</accession>
<name>A0AAV5WIB4_9BILA</name>
<dbReference type="AlphaFoldDB" id="A0AAV5WIB4"/>
<dbReference type="Proteomes" id="UP001432322">
    <property type="component" value="Unassembled WGS sequence"/>
</dbReference>
<evidence type="ECO:0000256" key="1">
    <source>
        <dbReference type="SAM" id="MobiDB-lite"/>
    </source>
</evidence>
<proteinExistence type="predicted"/>